<comment type="caution">
    <text evidence="2">The sequence shown here is derived from an EMBL/GenBank/DDBJ whole genome shotgun (WGS) entry which is preliminary data.</text>
</comment>
<dbReference type="OrthoDB" id="5552133at2759"/>
<dbReference type="EMBL" id="JANBOJ010000103">
    <property type="protein sequence ID" value="KAJ1722608.1"/>
    <property type="molecule type" value="Genomic_DNA"/>
</dbReference>
<proteinExistence type="predicted"/>
<feature type="region of interest" description="Disordered" evidence="1">
    <location>
        <begin position="380"/>
        <end position="407"/>
    </location>
</feature>
<feature type="compositionally biased region" description="Low complexity" evidence="1">
    <location>
        <begin position="452"/>
        <end position="469"/>
    </location>
</feature>
<name>A0A9W8CSX7_9FUNG</name>
<sequence>MLSFAASARVRTTVADSAKRRMPHLTKAAYHAASPHGSPLSGGAGRGRWTSKLAHYLRKGFAAAVGAAPSKPAAAARSFLHTAAGRLAAKSPRTMLHRITARLGAHSHVKTLLGRLSHKIHLVPGASRLAARAANPRSWVFASGGRWQPYLRTLTHSLRSLSGPKNIASARVVMAQLQRQAIVIGSLSQQRRDLASASPLSHGTKIAIQSARPRPTPAAATFATKASTDAAAMPASPAAAADAAADHLQTSQQLHRVAKSAQDAAAVPIEQCVTITVPYAISSGAQNQPGVLSDVAQLISDVQRIQQRHSLLLSRLTERLAASGWSIQYRHISTPTEGIQIALPPSSGILTAAACEDLLCDWGFDLSLFAAIVRNPVSPPAQSPKPLAGSAANPDASPGAARASTATTYDSDDIDSRLFSLIVDQVVDPEEAYREEVRDFLAQIEQMPRLSRTVSTPAAAATAPSRRAPFVGREQQPISMLHL</sequence>
<dbReference type="AlphaFoldDB" id="A0A9W8CSX7"/>
<evidence type="ECO:0000313" key="3">
    <source>
        <dbReference type="Proteomes" id="UP001149813"/>
    </source>
</evidence>
<keyword evidence="3" id="KW-1185">Reference proteome</keyword>
<protein>
    <submittedName>
        <fullName evidence="2">Uncharacterized protein</fullName>
    </submittedName>
</protein>
<evidence type="ECO:0000313" key="2">
    <source>
        <dbReference type="EMBL" id="KAJ1722608.1"/>
    </source>
</evidence>
<dbReference type="Proteomes" id="UP001149813">
    <property type="component" value="Unassembled WGS sequence"/>
</dbReference>
<organism evidence="2 3">
    <name type="scientific">Coemansia erecta</name>
    <dbReference type="NCBI Taxonomy" id="147472"/>
    <lineage>
        <taxon>Eukaryota</taxon>
        <taxon>Fungi</taxon>
        <taxon>Fungi incertae sedis</taxon>
        <taxon>Zoopagomycota</taxon>
        <taxon>Kickxellomycotina</taxon>
        <taxon>Kickxellomycetes</taxon>
        <taxon>Kickxellales</taxon>
        <taxon>Kickxellaceae</taxon>
        <taxon>Coemansia</taxon>
    </lineage>
</organism>
<feature type="region of interest" description="Disordered" evidence="1">
    <location>
        <begin position="452"/>
        <end position="483"/>
    </location>
</feature>
<gene>
    <name evidence="2" type="ORF">LPJ53_002987</name>
</gene>
<accession>A0A9W8CSX7</accession>
<reference evidence="2" key="1">
    <citation type="submission" date="2022-07" db="EMBL/GenBank/DDBJ databases">
        <title>Phylogenomic reconstructions and comparative analyses of Kickxellomycotina fungi.</title>
        <authorList>
            <person name="Reynolds N.K."/>
            <person name="Stajich J.E."/>
            <person name="Barry K."/>
            <person name="Grigoriev I.V."/>
            <person name="Crous P."/>
            <person name="Smith M.E."/>
        </authorList>
    </citation>
    <scope>NUCLEOTIDE SEQUENCE</scope>
    <source>
        <strain evidence="2">NBRC 32514</strain>
    </source>
</reference>
<evidence type="ECO:0000256" key="1">
    <source>
        <dbReference type="SAM" id="MobiDB-lite"/>
    </source>
</evidence>